<feature type="transmembrane region" description="Helical" evidence="2">
    <location>
        <begin position="105"/>
        <end position="124"/>
    </location>
</feature>
<dbReference type="Pfam" id="PF04304">
    <property type="entry name" value="DUF454"/>
    <property type="match status" value="1"/>
</dbReference>
<keyword evidence="4" id="KW-1185">Reference proteome</keyword>
<keyword evidence="1" id="KW-1003">Cell membrane</keyword>
<evidence type="ECO:0000313" key="4">
    <source>
        <dbReference type="Proteomes" id="UP001429354"/>
    </source>
</evidence>
<feature type="transmembrane region" description="Helical" evidence="2">
    <location>
        <begin position="80"/>
        <end position="98"/>
    </location>
</feature>
<dbReference type="Proteomes" id="UP001429354">
    <property type="component" value="Unassembled WGS sequence"/>
</dbReference>
<organism evidence="3 4">
    <name type="scientific">Pseudoxanthomonas gei</name>
    <dbReference type="NCBI Taxonomy" id="1383030"/>
    <lineage>
        <taxon>Bacteria</taxon>
        <taxon>Pseudomonadati</taxon>
        <taxon>Pseudomonadota</taxon>
        <taxon>Gammaproteobacteria</taxon>
        <taxon>Lysobacterales</taxon>
        <taxon>Lysobacteraceae</taxon>
        <taxon>Pseudoxanthomonas</taxon>
    </lineage>
</organism>
<proteinExistence type="predicted"/>
<dbReference type="PANTHER" id="PTHR35813">
    <property type="entry name" value="INNER MEMBRANE PROTEIN YBAN"/>
    <property type="match status" value="1"/>
</dbReference>
<reference evidence="3 4" key="1">
    <citation type="submission" date="2018-07" db="EMBL/GenBank/DDBJ databases">
        <title>Whole genome Sequencing of Pseudoxanthomonas gei KCTC 32298 (T).</title>
        <authorList>
            <person name="Kumar S."/>
            <person name="Bansal K."/>
            <person name="Kaur A."/>
            <person name="Patil P."/>
            <person name="Sharma S."/>
            <person name="Patil P.B."/>
        </authorList>
    </citation>
    <scope>NUCLEOTIDE SEQUENCE [LARGE SCALE GENOMIC DNA]</scope>
    <source>
        <strain evidence="3 4">KCTC 32298</strain>
    </source>
</reference>
<accession>A0ABX0AHB8</accession>
<comment type="caution">
    <text evidence="3">The sequence shown here is derived from an EMBL/GenBank/DDBJ whole genome shotgun (WGS) entry which is preliminary data.</text>
</comment>
<keyword evidence="2" id="KW-1133">Transmembrane helix</keyword>
<sequence length="132" mass="14499">MTGRSRFRWAWWLLAYASLGTGIVGIFIPGLPTTVFILIAAYAASRGSERLHAYLMQHPRFGPVISDWQAHGAVSRRGKWAATLTMLACAAVLLAIMLSVGTHRWWMAALPIACMAAVAVWLWLRPEPPGPS</sequence>
<evidence type="ECO:0000256" key="1">
    <source>
        <dbReference type="PIRNR" id="PIRNR016789"/>
    </source>
</evidence>
<dbReference type="RefSeq" id="WP_162350519.1">
    <property type="nucleotide sequence ID" value="NZ_QOVG01000009.1"/>
</dbReference>
<gene>
    <name evidence="3" type="ORF">DT603_13560</name>
</gene>
<keyword evidence="1" id="KW-0997">Cell inner membrane</keyword>
<evidence type="ECO:0000256" key="2">
    <source>
        <dbReference type="SAM" id="Phobius"/>
    </source>
</evidence>
<name>A0ABX0AHB8_9GAMM</name>
<keyword evidence="1 2" id="KW-0472">Membrane</keyword>
<evidence type="ECO:0000313" key="3">
    <source>
        <dbReference type="EMBL" id="NDK39865.1"/>
    </source>
</evidence>
<comment type="subcellular location">
    <subcellularLocation>
        <location evidence="1">Cell inner membrane</location>
        <topology evidence="1">Multi-pass membrane protein</topology>
    </subcellularLocation>
</comment>
<protein>
    <recommendedName>
        <fullName evidence="1">Inner membrane protein</fullName>
    </recommendedName>
</protein>
<dbReference type="PIRSF" id="PIRSF016789">
    <property type="entry name" value="DUF454"/>
    <property type="match status" value="1"/>
</dbReference>
<dbReference type="EMBL" id="QOVG01000009">
    <property type="protein sequence ID" value="NDK39865.1"/>
    <property type="molecule type" value="Genomic_DNA"/>
</dbReference>
<dbReference type="InterPro" id="IPR007401">
    <property type="entry name" value="DUF454"/>
</dbReference>
<dbReference type="PANTHER" id="PTHR35813:SF1">
    <property type="entry name" value="INNER MEMBRANE PROTEIN YBAN"/>
    <property type="match status" value="1"/>
</dbReference>
<keyword evidence="2" id="KW-0812">Transmembrane</keyword>
<feature type="transmembrane region" description="Helical" evidence="2">
    <location>
        <begin position="12"/>
        <end position="44"/>
    </location>
</feature>